<sequence>MAKTMRQNIGKLTEHSTAKEVYIFQ</sequence>
<dbReference type="EMBL" id="GGEC01071783">
    <property type="protein sequence ID" value="MBX52267.1"/>
    <property type="molecule type" value="Transcribed_RNA"/>
</dbReference>
<name>A0A2P2PC19_RHIMU</name>
<accession>A0A2P2PC19</accession>
<proteinExistence type="predicted"/>
<reference evidence="1" key="1">
    <citation type="submission" date="2018-02" db="EMBL/GenBank/DDBJ databases">
        <title>Rhizophora mucronata_Transcriptome.</title>
        <authorList>
            <person name="Meera S.P."/>
            <person name="Sreeshan A."/>
            <person name="Augustine A."/>
        </authorList>
    </citation>
    <scope>NUCLEOTIDE SEQUENCE</scope>
    <source>
        <tissue evidence="1">Leaf</tissue>
    </source>
</reference>
<organism evidence="1">
    <name type="scientific">Rhizophora mucronata</name>
    <name type="common">Asiatic mangrove</name>
    <dbReference type="NCBI Taxonomy" id="61149"/>
    <lineage>
        <taxon>Eukaryota</taxon>
        <taxon>Viridiplantae</taxon>
        <taxon>Streptophyta</taxon>
        <taxon>Embryophyta</taxon>
        <taxon>Tracheophyta</taxon>
        <taxon>Spermatophyta</taxon>
        <taxon>Magnoliopsida</taxon>
        <taxon>eudicotyledons</taxon>
        <taxon>Gunneridae</taxon>
        <taxon>Pentapetalae</taxon>
        <taxon>rosids</taxon>
        <taxon>fabids</taxon>
        <taxon>Malpighiales</taxon>
        <taxon>Rhizophoraceae</taxon>
        <taxon>Rhizophora</taxon>
    </lineage>
</organism>
<protein>
    <submittedName>
        <fullName evidence="1">Uncharacterized protein</fullName>
    </submittedName>
</protein>
<dbReference type="AlphaFoldDB" id="A0A2P2PC19"/>
<evidence type="ECO:0000313" key="1">
    <source>
        <dbReference type="EMBL" id="MBX52267.1"/>
    </source>
</evidence>